<keyword evidence="2 9" id="KW-0436">Ligase</keyword>
<comment type="subcellular location">
    <subcellularLocation>
        <location evidence="9">Cytoplasm</location>
    </subcellularLocation>
</comment>
<comment type="catalytic activity">
    <reaction evidence="9">
        <text>(7R,8S)-7,8-diammoniononanoate + CO2 + ATP = (4R,5S)-dethiobiotin + ADP + phosphate + 3 H(+)</text>
        <dbReference type="Rhea" id="RHEA:15805"/>
        <dbReference type="ChEBI" id="CHEBI:15378"/>
        <dbReference type="ChEBI" id="CHEBI:16526"/>
        <dbReference type="ChEBI" id="CHEBI:30616"/>
        <dbReference type="ChEBI" id="CHEBI:43474"/>
        <dbReference type="ChEBI" id="CHEBI:149469"/>
        <dbReference type="ChEBI" id="CHEBI:149473"/>
        <dbReference type="ChEBI" id="CHEBI:456216"/>
        <dbReference type="EC" id="6.3.3.3"/>
    </reaction>
</comment>
<dbReference type="InterPro" id="IPR027417">
    <property type="entry name" value="P-loop_NTPase"/>
</dbReference>
<protein>
    <recommendedName>
        <fullName evidence="9">ATP-dependent dethiobiotin synthetase BioD</fullName>
        <ecNumber evidence="9">6.3.3.3</ecNumber>
    </recommendedName>
    <alternativeName>
        <fullName evidence="9">DTB synthetase</fullName>
        <shortName evidence="9">DTBS</shortName>
    </alternativeName>
    <alternativeName>
        <fullName evidence="9">Dethiobiotin synthase</fullName>
    </alternativeName>
</protein>
<comment type="cofactor">
    <cofactor evidence="9">
        <name>Mg(2+)</name>
        <dbReference type="ChEBI" id="CHEBI:18420"/>
    </cofactor>
</comment>
<dbReference type="CDD" id="cd03109">
    <property type="entry name" value="DTBS"/>
    <property type="match status" value="1"/>
</dbReference>
<keyword evidence="7 9" id="KW-0460">Magnesium</keyword>
<evidence type="ECO:0000256" key="8">
    <source>
        <dbReference type="ARBA" id="ARBA00047386"/>
    </source>
</evidence>
<comment type="catalytic activity">
    <reaction evidence="8">
        <text>(7R,8S)-8-amino-7-(carboxyamino)nonanoate + ATP = (4R,5S)-dethiobiotin + ADP + phosphate + H(+)</text>
        <dbReference type="Rhea" id="RHEA:63684"/>
        <dbReference type="ChEBI" id="CHEBI:15378"/>
        <dbReference type="ChEBI" id="CHEBI:30616"/>
        <dbReference type="ChEBI" id="CHEBI:43474"/>
        <dbReference type="ChEBI" id="CHEBI:149470"/>
        <dbReference type="ChEBI" id="CHEBI:149473"/>
        <dbReference type="ChEBI" id="CHEBI:456216"/>
    </reaction>
</comment>
<comment type="subunit">
    <text evidence="9">Homodimer.</text>
</comment>
<dbReference type="Gene3D" id="3.40.50.300">
    <property type="entry name" value="P-loop containing nucleotide triphosphate hydrolases"/>
    <property type="match status" value="1"/>
</dbReference>
<dbReference type="Pfam" id="PF13500">
    <property type="entry name" value="AAA_26"/>
    <property type="match status" value="1"/>
</dbReference>
<dbReference type="GO" id="GO:0004141">
    <property type="term" value="F:dethiobiotin synthase activity"/>
    <property type="evidence" value="ECO:0007669"/>
    <property type="project" value="UniProtKB-UniRule"/>
</dbReference>
<dbReference type="GO" id="GO:0000287">
    <property type="term" value="F:magnesium ion binding"/>
    <property type="evidence" value="ECO:0007669"/>
    <property type="project" value="UniProtKB-UniRule"/>
</dbReference>
<organism evidence="10 11">
    <name type="scientific">Sulfurospirillum diekertiae</name>
    <dbReference type="NCBI Taxonomy" id="1854492"/>
    <lineage>
        <taxon>Bacteria</taxon>
        <taxon>Pseudomonadati</taxon>
        <taxon>Campylobacterota</taxon>
        <taxon>Epsilonproteobacteria</taxon>
        <taxon>Campylobacterales</taxon>
        <taxon>Sulfurospirillaceae</taxon>
        <taxon>Sulfurospirillum</taxon>
    </lineage>
</organism>
<dbReference type="EC" id="6.3.3.3" evidence="9"/>
<feature type="binding site" evidence="9">
    <location>
        <position position="122"/>
    </location>
    <ligand>
        <name>Mg(2+)</name>
        <dbReference type="ChEBI" id="CHEBI:18420"/>
    </ligand>
</feature>
<keyword evidence="3 9" id="KW-0479">Metal-binding</keyword>
<evidence type="ECO:0000256" key="4">
    <source>
        <dbReference type="ARBA" id="ARBA00022741"/>
    </source>
</evidence>
<evidence type="ECO:0000256" key="6">
    <source>
        <dbReference type="ARBA" id="ARBA00022840"/>
    </source>
</evidence>
<feature type="binding site" evidence="9">
    <location>
        <position position="57"/>
    </location>
    <ligand>
        <name>ATP</name>
        <dbReference type="ChEBI" id="CHEBI:30616"/>
    </ligand>
</feature>
<dbReference type="GO" id="GO:0009102">
    <property type="term" value="P:biotin biosynthetic process"/>
    <property type="evidence" value="ECO:0007669"/>
    <property type="project" value="UniProtKB-UniRule"/>
</dbReference>
<evidence type="ECO:0000256" key="7">
    <source>
        <dbReference type="ARBA" id="ARBA00022842"/>
    </source>
</evidence>
<dbReference type="SUPFAM" id="SSF52540">
    <property type="entry name" value="P-loop containing nucleoside triphosphate hydrolases"/>
    <property type="match status" value="1"/>
</dbReference>
<keyword evidence="5 9" id="KW-0093">Biotin biosynthesis</keyword>
<keyword evidence="1 9" id="KW-0963">Cytoplasm</keyword>
<feature type="binding site" evidence="9">
    <location>
        <position position="57"/>
    </location>
    <ligand>
        <name>Mg(2+)</name>
        <dbReference type="ChEBI" id="CHEBI:18420"/>
    </ligand>
</feature>
<dbReference type="NCBIfam" id="TIGR00347">
    <property type="entry name" value="bioD"/>
    <property type="match status" value="1"/>
</dbReference>
<comment type="similarity">
    <text evidence="9">Belongs to the dethiobiotin synthetase family.</text>
</comment>
<gene>
    <name evidence="9 10" type="primary">bioD</name>
    <name evidence="10" type="ORF">FA584_02645</name>
</gene>
<dbReference type="GO" id="GO:0005829">
    <property type="term" value="C:cytosol"/>
    <property type="evidence" value="ECO:0007669"/>
    <property type="project" value="TreeGrafter"/>
</dbReference>
<dbReference type="PANTHER" id="PTHR43210:SF2">
    <property type="entry name" value="ATP-DEPENDENT DETHIOBIOTIN SYNTHETASE BIOD 2"/>
    <property type="match status" value="1"/>
</dbReference>
<dbReference type="AlphaFoldDB" id="A0A858KD54"/>
<dbReference type="GO" id="GO:0005524">
    <property type="term" value="F:ATP binding"/>
    <property type="evidence" value="ECO:0007669"/>
    <property type="project" value="UniProtKB-UniRule"/>
</dbReference>
<accession>A0A858KD54</accession>
<keyword evidence="6 9" id="KW-0067">ATP-binding</keyword>
<evidence type="ECO:0000256" key="5">
    <source>
        <dbReference type="ARBA" id="ARBA00022756"/>
    </source>
</evidence>
<feature type="binding site" evidence="9">
    <location>
        <position position="24"/>
    </location>
    <ligand>
        <name>Mg(2+)</name>
        <dbReference type="ChEBI" id="CHEBI:18420"/>
    </ligand>
</feature>
<feature type="active site" evidence="9">
    <location>
        <position position="45"/>
    </location>
</feature>
<comment type="pathway">
    <text evidence="9">Cofactor biosynthesis; biotin biosynthesis; biotin from 7,8-diaminononanoate: step 1/2.</text>
</comment>
<proteinExistence type="inferred from homology"/>
<evidence type="ECO:0000256" key="3">
    <source>
        <dbReference type="ARBA" id="ARBA00022723"/>
    </source>
</evidence>
<evidence type="ECO:0000313" key="10">
    <source>
        <dbReference type="EMBL" id="QIR75173.2"/>
    </source>
</evidence>
<feature type="binding site" evidence="9">
    <location>
        <position position="49"/>
    </location>
    <ligand>
        <name>substrate</name>
    </ligand>
</feature>
<name>A0A858KD54_9BACT</name>
<evidence type="ECO:0000313" key="11">
    <source>
        <dbReference type="Proteomes" id="UP000502831"/>
    </source>
</evidence>
<dbReference type="Proteomes" id="UP000502831">
    <property type="component" value="Chromosome"/>
</dbReference>
<evidence type="ECO:0000256" key="1">
    <source>
        <dbReference type="ARBA" id="ARBA00022490"/>
    </source>
</evidence>
<reference evidence="10 11" key="1">
    <citation type="journal article" date="2017" name="Environ. Sci. Technol.">
        <title>Organohalide Respiration with Chlorinated Ethenes under Low pH Conditions.</title>
        <authorList>
            <person name="Yang Y."/>
            <person name="Capiro N.L."/>
            <person name="Marcet T.F."/>
            <person name="Yan J."/>
            <person name="Pennell K.D."/>
            <person name="Loffler F.E."/>
        </authorList>
    </citation>
    <scope>NUCLEOTIDE SEQUENCE [LARGE SCALE GENOMIC DNA]</scope>
    <source>
        <strain evidence="10 11">ACSDCE</strain>
    </source>
</reference>
<dbReference type="EMBL" id="CP039734">
    <property type="protein sequence ID" value="QIR75173.2"/>
    <property type="molecule type" value="Genomic_DNA"/>
</dbReference>
<feature type="binding site" evidence="9">
    <location>
        <begin position="20"/>
        <end position="25"/>
    </location>
    <ligand>
        <name>ATP</name>
        <dbReference type="ChEBI" id="CHEBI:30616"/>
    </ligand>
</feature>
<feature type="binding site" evidence="9">
    <location>
        <begin position="122"/>
        <end position="125"/>
    </location>
    <ligand>
        <name>ATP</name>
        <dbReference type="ChEBI" id="CHEBI:30616"/>
    </ligand>
</feature>
<sequence>MQKRVSMKYPPIFITATNTDIGKTYTTLKLLEALSAKGLKVGVMKPIETGVITHPLDATVLFENAKRLNPALEVLKMRDITPYQFELPAAPYVAKGRKKISLELLESAYAKIEALCDIVLIEGAGGLLVPIEEDLYMYDFIRLFHAKTLLVGHDQLGCINDILLNLHLLDGLGVDDYEWCINFRGDRTRFDEITLPFFKKLFGRVLSLQDDCDEIIKSLVSYHDVEVDKL</sequence>
<keyword evidence="4 9" id="KW-0547">Nucleotide-binding</keyword>
<dbReference type="PANTHER" id="PTHR43210">
    <property type="entry name" value="DETHIOBIOTIN SYNTHETASE"/>
    <property type="match status" value="1"/>
</dbReference>
<comment type="function">
    <text evidence="9">Catalyzes a mechanistically unusual reaction, the ATP-dependent insertion of CO2 between the N7 and N8 nitrogen atoms of 7,8-diaminopelargonic acid (DAPA, also called 7,8-diammoniononanoate) to form a ureido ring.</text>
</comment>
<dbReference type="InterPro" id="IPR004472">
    <property type="entry name" value="DTB_synth_BioD"/>
</dbReference>
<evidence type="ECO:0000256" key="9">
    <source>
        <dbReference type="HAMAP-Rule" id="MF_00336"/>
    </source>
</evidence>
<comment type="caution">
    <text evidence="9">Lacks conserved residue(s) required for the propagation of feature annotation.</text>
</comment>
<evidence type="ECO:0000256" key="2">
    <source>
        <dbReference type="ARBA" id="ARBA00022598"/>
    </source>
</evidence>
<dbReference type="HAMAP" id="MF_00336">
    <property type="entry name" value="BioD"/>
    <property type="match status" value="1"/>
</dbReference>